<dbReference type="VEuPathDB" id="FungiDB:F4678DRAFT_442958"/>
<evidence type="ECO:0000313" key="2">
    <source>
        <dbReference type="EMBL" id="KAJ3554590.1"/>
    </source>
</evidence>
<evidence type="ECO:0000313" key="3">
    <source>
        <dbReference type="Proteomes" id="UP001148614"/>
    </source>
</evidence>
<evidence type="ECO:0000256" key="1">
    <source>
        <dbReference type="SAM" id="MobiDB-lite"/>
    </source>
</evidence>
<accession>A0A9W8N4F8</accession>
<feature type="region of interest" description="Disordered" evidence="1">
    <location>
        <begin position="1"/>
        <end position="23"/>
    </location>
</feature>
<protein>
    <submittedName>
        <fullName evidence="2">Uncharacterized protein</fullName>
    </submittedName>
</protein>
<comment type="caution">
    <text evidence="2">The sequence shown here is derived from an EMBL/GenBank/DDBJ whole genome shotgun (WGS) entry which is preliminary data.</text>
</comment>
<dbReference type="AlphaFoldDB" id="A0A9W8N4F8"/>
<gene>
    <name evidence="2" type="ORF">NPX13_g10575</name>
</gene>
<dbReference type="Proteomes" id="UP001148614">
    <property type="component" value="Unassembled WGS sequence"/>
</dbReference>
<organism evidence="2 3">
    <name type="scientific">Xylaria arbuscula</name>
    <dbReference type="NCBI Taxonomy" id="114810"/>
    <lineage>
        <taxon>Eukaryota</taxon>
        <taxon>Fungi</taxon>
        <taxon>Dikarya</taxon>
        <taxon>Ascomycota</taxon>
        <taxon>Pezizomycotina</taxon>
        <taxon>Sordariomycetes</taxon>
        <taxon>Xylariomycetidae</taxon>
        <taxon>Xylariales</taxon>
        <taxon>Xylariaceae</taxon>
        <taxon>Xylaria</taxon>
    </lineage>
</organism>
<dbReference type="EMBL" id="JANPWZ010003041">
    <property type="protein sequence ID" value="KAJ3554590.1"/>
    <property type="molecule type" value="Genomic_DNA"/>
</dbReference>
<sequence>MPLIQPHQIDKAATAPITATDGGGPHMRAGNGIHCTIYLSIAAVTIWGDMDWRLARMAGIDCVQHVTGQETWDDMKREFFRMGRVLLAELAVGTEITEIVCTPEDPHFFDCKVYSVPDKEVEGGTFMLYLVALNEETDETHVIEHGNRVTDVATSLIPQFEAMAKTCNEKSRLRGAMVLLEEDGSWKSLYWDGIRWVNLVFFEWQTPDSLAYVWEY</sequence>
<keyword evidence="3" id="KW-1185">Reference proteome</keyword>
<proteinExistence type="predicted"/>
<reference evidence="2" key="1">
    <citation type="submission" date="2022-07" db="EMBL/GenBank/DDBJ databases">
        <title>Genome Sequence of Xylaria arbuscula.</title>
        <authorList>
            <person name="Buettner E."/>
        </authorList>
    </citation>
    <scope>NUCLEOTIDE SEQUENCE</scope>
    <source>
        <strain evidence="2">VT107</strain>
    </source>
</reference>
<name>A0A9W8N4F8_9PEZI</name>